<dbReference type="InterPro" id="IPR052230">
    <property type="entry name" value="DNA_polymerase_eta"/>
</dbReference>
<dbReference type="InterPro" id="IPR043128">
    <property type="entry name" value="Rev_trsase/Diguanyl_cyclase"/>
</dbReference>
<evidence type="ECO:0000256" key="1">
    <source>
        <dbReference type="ARBA" id="ARBA00004123"/>
    </source>
</evidence>
<name>G0S0Y6_CHATD</name>
<evidence type="ECO:0000313" key="14">
    <source>
        <dbReference type="EMBL" id="EGS22696.1"/>
    </source>
</evidence>
<dbReference type="OrthoDB" id="5723at2759"/>
<dbReference type="Gene3D" id="3.30.1490.100">
    <property type="entry name" value="DNA polymerase, Y-family, little finger domain"/>
    <property type="match status" value="1"/>
</dbReference>
<dbReference type="GO" id="GO:0009314">
    <property type="term" value="P:response to radiation"/>
    <property type="evidence" value="ECO:0007669"/>
    <property type="project" value="TreeGrafter"/>
</dbReference>
<dbReference type="GO" id="GO:0007064">
    <property type="term" value="P:mitotic sister chromatid cohesion"/>
    <property type="evidence" value="ECO:0007669"/>
    <property type="project" value="UniProtKB-ARBA"/>
</dbReference>
<dbReference type="GO" id="GO:0003887">
    <property type="term" value="F:DNA-directed DNA polymerase activity"/>
    <property type="evidence" value="ECO:0007669"/>
    <property type="project" value="TreeGrafter"/>
</dbReference>
<dbReference type="EMBL" id="GL988039">
    <property type="protein sequence ID" value="EGS22696.1"/>
    <property type="molecule type" value="Genomic_DNA"/>
</dbReference>
<dbReference type="GO" id="GO:0006281">
    <property type="term" value="P:DNA repair"/>
    <property type="evidence" value="ECO:0007669"/>
    <property type="project" value="UniProtKB-KW"/>
</dbReference>
<evidence type="ECO:0000256" key="7">
    <source>
        <dbReference type="ARBA" id="ARBA00022833"/>
    </source>
</evidence>
<dbReference type="InterPro" id="IPR017961">
    <property type="entry name" value="DNA_pol_Y-fam_little_finger"/>
</dbReference>
<dbReference type="FunFam" id="3.40.1170.60:FF:000008">
    <property type="entry name" value="DNA polymerase eta subunit"/>
    <property type="match status" value="1"/>
</dbReference>
<dbReference type="GO" id="GO:0008270">
    <property type="term" value="F:zinc ion binding"/>
    <property type="evidence" value="ECO:0007669"/>
    <property type="project" value="UniProtKB-KW"/>
</dbReference>
<keyword evidence="10" id="KW-0539">Nucleus</keyword>
<organism evidence="15">
    <name type="scientific">Chaetomium thermophilum (strain DSM 1495 / CBS 144.50 / IMI 039719)</name>
    <name type="common">Thermochaetoides thermophila</name>
    <dbReference type="NCBI Taxonomy" id="759272"/>
    <lineage>
        <taxon>Eukaryota</taxon>
        <taxon>Fungi</taxon>
        <taxon>Dikarya</taxon>
        <taxon>Ascomycota</taxon>
        <taxon>Pezizomycotina</taxon>
        <taxon>Sordariomycetes</taxon>
        <taxon>Sordariomycetidae</taxon>
        <taxon>Sordariales</taxon>
        <taxon>Chaetomiaceae</taxon>
        <taxon>Thermochaetoides</taxon>
    </lineage>
</organism>
<evidence type="ECO:0000256" key="3">
    <source>
        <dbReference type="ARBA" id="ARBA00022679"/>
    </source>
</evidence>
<dbReference type="PANTHER" id="PTHR45873:SF1">
    <property type="entry name" value="DNA POLYMERASE ETA"/>
    <property type="match status" value="1"/>
</dbReference>
<comment type="subcellular location">
    <subcellularLocation>
        <location evidence="2">Mitochondrion</location>
    </subcellularLocation>
    <subcellularLocation>
        <location evidence="1">Nucleus</location>
    </subcellularLocation>
</comment>
<sequence>MQQPLAPNVWDVQQTSWSNNDMPPRECAREDSSVSNPRRCSQFTFRHLSQMASCIPSSPLRVVAHIDLDCFYAQVEMVRLGIAEDTPFAVQQWQGLIAVNYPARSYGIGRHCTITEAKKLCPKLITQHVATWREADGKWAYREDPQVATDKVCLDPYRSESRKILVLIKELLPHGLQRVEKASIDEVFLDLSAHVHAILLERFPELLSPQPHRDLSELLPLPPISDLDWQADTLVDAGDSDNKTLAILDPDWDDVAFYVASGIVRHLRSSIKEKLGYTCSAGIARNKLLSKLGSSYKKPNQQTVIRNRAVAHFLSGVKFTKIRNLGGKLGEQVSRAFNTDSIPDLLTVPIEQMKVKLGDETAIWLYNTLRGVDMSEVNPRIQIKSMLSAKSFRPTLTTIDQAVRWLRIFAADIFSRLVEEGVLEHRRHPKTINLHYRPLGGQARSRSCPIPQGRALDDGTLFDLAKTLLTHIVQDGNVWPCAGLSLSVGSFEDSVSAIVCEHNLLKT</sequence>
<dbReference type="GO" id="GO:0005739">
    <property type="term" value="C:mitochondrion"/>
    <property type="evidence" value="ECO:0007669"/>
    <property type="project" value="UniProtKB-SubCell"/>
</dbReference>
<dbReference type="SUPFAM" id="SSF56672">
    <property type="entry name" value="DNA/RNA polymerases"/>
    <property type="match status" value="1"/>
</dbReference>
<evidence type="ECO:0000259" key="13">
    <source>
        <dbReference type="PROSITE" id="PS50173"/>
    </source>
</evidence>
<dbReference type="HOGENOM" id="CLU_012348_7_1_1"/>
<dbReference type="Gene3D" id="1.10.150.20">
    <property type="entry name" value="5' to 3' exonuclease, C-terminal subdomain"/>
    <property type="match status" value="1"/>
</dbReference>
<evidence type="ECO:0000256" key="12">
    <source>
        <dbReference type="SAM" id="MobiDB-lite"/>
    </source>
</evidence>
<feature type="domain" description="UmuC" evidence="13">
    <location>
        <begin position="63"/>
        <end position="326"/>
    </location>
</feature>
<feature type="region of interest" description="Disordered" evidence="12">
    <location>
        <begin position="13"/>
        <end position="33"/>
    </location>
</feature>
<dbReference type="InterPro" id="IPR036775">
    <property type="entry name" value="DNA_pol_Y-fam_lit_finger_sf"/>
</dbReference>
<dbReference type="GO" id="GO:0035861">
    <property type="term" value="C:site of double-strand break"/>
    <property type="evidence" value="ECO:0007669"/>
    <property type="project" value="TreeGrafter"/>
</dbReference>
<dbReference type="KEGG" id="cthr:CTHT_0011690"/>
<dbReference type="InterPro" id="IPR001126">
    <property type="entry name" value="UmuC"/>
</dbReference>
<dbReference type="InterPro" id="IPR043502">
    <property type="entry name" value="DNA/RNA_pol_sf"/>
</dbReference>
<accession>G0S0Y6</accession>
<keyword evidence="9" id="KW-0234">DNA repair</keyword>
<dbReference type="GO" id="GO:0070987">
    <property type="term" value="P:error-free translesion synthesis"/>
    <property type="evidence" value="ECO:0007669"/>
    <property type="project" value="UniProtKB-ARBA"/>
</dbReference>
<dbReference type="GO" id="GO:0005657">
    <property type="term" value="C:replication fork"/>
    <property type="evidence" value="ECO:0007669"/>
    <property type="project" value="UniProtKB-ARBA"/>
</dbReference>
<dbReference type="GO" id="GO:0005634">
    <property type="term" value="C:nucleus"/>
    <property type="evidence" value="ECO:0007669"/>
    <property type="project" value="UniProtKB-SubCell"/>
</dbReference>
<keyword evidence="6" id="KW-0863">Zinc-finger</keyword>
<dbReference type="Pfam" id="PF00817">
    <property type="entry name" value="IMS"/>
    <property type="match status" value="1"/>
</dbReference>
<dbReference type="OMA" id="AWPCSNL"/>
<feature type="compositionally biased region" description="Basic and acidic residues" evidence="12">
    <location>
        <begin position="23"/>
        <end position="32"/>
    </location>
</feature>
<dbReference type="PROSITE" id="PS50173">
    <property type="entry name" value="UMUC"/>
    <property type="match status" value="1"/>
</dbReference>
<dbReference type="SUPFAM" id="SSF100879">
    <property type="entry name" value="Lesion bypass DNA polymerase (Y-family), little finger domain"/>
    <property type="match status" value="1"/>
</dbReference>
<evidence type="ECO:0000256" key="2">
    <source>
        <dbReference type="ARBA" id="ARBA00004173"/>
    </source>
</evidence>
<dbReference type="Gene3D" id="3.40.1170.60">
    <property type="match status" value="1"/>
</dbReference>
<dbReference type="FunFam" id="3.30.1490.100:FF:000009">
    <property type="entry name" value="DNA polymerase eta subunit"/>
    <property type="match status" value="1"/>
</dbReference>
<evidence type="ECO:0000256" key="5">
    <source>
        <dbReference type="ARBA" id="ARBA00022763"/>
    </source>
</evidence>
<evidence type="ECO:0000256" key="11">
    <source>
        <dbReference type="ARBA" id="ARBA00044975"/>
    </source>
</evidence>
<reference evidence="14 15" key="1">
    <citation type="journal article" date="2011" name="Cell">
        <title>Insight into structure and assembly of the nuclear pore complex by utilizing the genome of a eukaryotic thermophile.</title>
        <authorList>
            <person name="Amlacher S."/>
            <person name="Sarges P."/>
            <person name="Flemming D."/>
            <person name="van Noort V."/>
            <person name="Kunze R."/>
            <person name="Devos D.P."/>
            <person name="Arumugam M."/>
            <person name="Bork P."/>
            <person name="Hurt E."/>
        </authorList>
    </citation>
    <scope>NUCLEOTIDE SEQUENCE [LARGE SCALE GENOMIC DNA]</scope>
    <source>
        <strain evidence="15">DSM 1495 / CBS 144.50 / IMI 039719</strain>
    </source>
</reference>
<dbReference type="Pfam" id="PF11799">
    <property type="entry name" value="IMS_C"/>
    <property type="match status" value="1"/>
</dbReference>
<dbReference type="STRING" id="759272.G0S0Y6"/>
<keyword evidence="4" id="KW-0479">Metal-binding</keyword>
<proteinExistence type="predicted"/>
<keyword evidence="5" id="KW-0227">DNA damage</keyword>
<evidence type="ECO:0000256" key="4">
    <source>
        <dbReference type="ARBA" id="ARBA00022723"/>
    </source>
</evidence>
<evidence type="ECO:0000256" key="9">
    <source>
        <dbReference type="ARBA" id="ARBA00023204"/>
    </source>
</evidence>
<dbReference type="FunFam" id="1.10.150.20:FF:000014">
    <property type="entry name" value="Polymerase (DNA directed), eta"/>
    <property type="match status" value="1"/>
</dbReference>
<dbReference type="GO" id="GO:0042276">
    <property type="term" value="P:error-prone translesion synthesis"/>
    <property type="evidence" value="ECO:0007669"/>
    <property type="project" value="TreeGrafter"/>
</dbReference>
<gene>
    <name evidence="14" type="ORF">CTHT_0011690</name>
</gene>
<dbReference type="Proteomes" id="UP000008066">
    <property type="component" value="Unassembled WGS sequence"/>
</dbReference>
<dbReference type="GO" id="GO:0003684">
    <property type="term" value="F:damaged DNA binding"/>
    <property type="evidence" value="ECO:0007669"/>
    <property type="project" value="InterPro"/>
</dbReference>
<keyword evidence="15" id="KW-1185">Reference proteome</keyword>
<evidence type="ECO:0000313" key="15">
    <source>
        <dbReference type="Proteomes" id="UP000008066"/>
    </source>
</evidence>
<protein>
    <recommendedName>
        <fullName evidence="11">DNA polymerase eta</fullName>
    </recommendedName>
</protein>
<dbReference type="GeneID" id="18255207"/>
<keyword evidence="8" id="KW-0496">Mitochondrion</keyword>
<evidence type="ECO:0000256" key="8">
    <source>
        <dbReference type="ARBA" id="ARBA00023128"/>
    </source>
</evidence>
<dbReference type="Gene3D" id="3.30.70.270">
    <property type="match status" value="1"/>
</dbReference>
<dbReference type="eggNOG" id="KOG2095">
    <property type="taxonomic scope" value="Eukaryota"/>
</dbReference>
<keyword evidence="7" id="KW-0862">Zinc</keyword>
<dbReference type="Pfam" id="PF21704">
    <property type="entry name" value="POLH-Rev1_HhH"/>
    <property type="match status" value="1"/>
</dbReference>
<dbReference type="PANTHER" id="PTHR45873">
    <property type="entry name" value="DNA POLYMERASE ETA"/>
    <property type="match status" value="1"/>
</dbReference>
<dbReference type="AlphaFoldDB" id="G0S0Y6"/>
<evidence type="ECO:0000256" key="6">
    <source>
        <dbReference type="ARBA" id="ARBA00022771"/>
    </source>
</evidence>
<dbReference type="RefSeq" id="XP_006691688.1">
    <property type="nucleotide sequence ID" value="XM_006691625.1"/>
</dbReference>
<keyword evidence="3" id="KW-0808">Transferase</keyword>
<evidence type="ECO:0000256" key="10">
    <source>
        <dbReference type="ARBA" id="ARBA00023242"/>
    </source>
</evidence>